<evidence type="ECO:0000313" key="5">
    <source>
        <dbReference type="Proteomes" id="UP001551482"/>
    </source>
</evidence>
<evidence type="ECO:0000259" key="3">
    <source>
        <dbReference type="SMART" id="SM00822"/>
    </source>
</evidence>
<organism evidence="4 5">
    <name type="scientific">Streptodolium elevatio</name>
    <dbReference type="NCBI Taxonomy" id="3157996"/>
    <lineage>
        <taxon>Bacteria</taxon>
        <taxon>Bacillati</taxon>
        <taxon>Actinomycetota</taxon>
        <taxon>Actinomycetes</taxon>
        <taxon>Kitasatosporales</taxon>
        <taxon>Streptomycetaceae</taxon>
        <taxon>Streptodolium</taxon>
    </lineage>
</organism>
<dbReference type="EMBL" id="JBEZFP010000079">
    <property type="protein sequence ID" value="MEU8137107.1"/>
    <property type="molecule type" value="Genomic_DNA"/>
</dbReference>
<dbReference type="SUPFAM" id="SSF51735">
    <property type="entry name" value="NAD(P)-binding Rossmann-fold domains"/>
    <property type="match status" value="1"/>
</dbReference>
<dbReference type="PRINTS" id="PR00081">
    <property type="entry name" value="GDHRDH"/>
</dbReference>
<feature type="domain" description="Ketoreductase" evidence="3">
    <location>
        <begin position="6"/>
        <end position="188"/>
    </location>
</feature>
<evidence type="ECO:0000313" key="4">
    <source>
        <dbReference type="EMBL" id="MEU8137107.1"/>
    </source>
</evidence>
<comment type="caution">
    <text evidence="4">The sequence shown here is derived from an EMBL/GenBank/DDBJ whole genome shotgun (WGS) entry which is preliminary data.</text>
</comment>
<dbReference type="InterPro" id="IPR036291">
    <property type="entry name" value="NAD(P)-bd_dom_sf"/>
</dbReference>
<proteinExistence type="inferred from homology"/>
<keyword evidence="5" id="KW-1185">Reference proteome</keyword>
<dbReference type="InterPro" id="IPR002347">
    <property type="entry name" value="SDR_fam"/>
</dbReference>
<dbReference type="PANTHER" id="PTHR43669:SF3">
    <property type="entry name" value="ALCOHOL DEHYDROGENASE, PUTATIVE (AFU_ORTHOLOGUE AFUA_3G03445)-RELATED"/>
    <property type="match status" value="1"/>
</dbReference>
<dbReference type="SMART" id="SM00822">
    <property type="entry name" value="PKS_KR"/>
    <property type="match status" value="1"/>
</dbReference>
<dbReference type="RefSeq" id="WP_358358514.1">
    <property type="nucleotide sequence ID" value="NZ_JBEZFP010000079.1"/>
</dbReference>
<dbReference type="CDD" id="cd05233">
    <property type="entry name" value="SDR_c"/>
    <property type="match status" value="1"/>
</dbReference>
<protein>
    <submittedName>
        <fullName evidence="4">SDR family oxidoreductase</fullName>
        <ecNumber evidence="4">1.-.-.-</ecNumber>
    </submittedName>
</protein>
<accession>A0ABV3DPG2</accession>
<dbReference type="GO" id="GO:0016491">
    <property type="term" value="F:oxidoreductase activity"/>
    <property type="evidence" value="ECO:0007669"/>
    <property type="project" value="UniProtKB-KW"/>
</dbReference>
<gene>
    <name evidence="4" type="ORF">AB0C36_26775</name>
</gene>
<reference evidence="4 5" key="1">
    <citation type="submission" date="2024-06" db="EMBL/GenBank/DDBJ databases">
        <title>The Natural Products Discovery Center: Release of the First 8490 Sequenced Strains for Exploring Actinobacteria Biosynthetic Diversity.</title>
        <authorList>
            <person name="Kalkreuter E."/>
            <person name="Kautsar S.A."/>
            <person name="Yang D."/>
            <person name="Bader C.D."/>
            <person name="Teijaro C.N."/>
            <person name="Fluegel L."/>
            <person name="Davis C.M."/>
            <person name="Simpson J.R."/>
            <person name="Lauterbach L."/>
            <person name="Steele A.D."/>
            <person name="Gui C."/>
            <person name="Meng S."/>
            <person name="Li G."/>
            <person name="Viehrig K."/>
            <person name="Ye F."/>
            <person name="Su P."/>
            <person name="Kiefer A.F."/>
            <person name="Nichols A."/>
            <person name="Cepeda A.J."/>
            <person name="Yan W."/>
            <person name="Fan B."/>
            <person name="Jiang Y."/>
            <person name="Adhikari A."/>
            <person name="Zheng C.-J."/>
            <person name="Schuster L."/>
            <person name="Cowan T.M."/>
            <person name="Smanski M.J."/>
            <person name="Chevrette M.G."/>
            <person name="De Carvalho L.P.S."/>
            <person name="Shen B."/>
        </authorList>
    </citation>
    <scope>NUCLEOTIDE SEQUENCE [LARGE SCALE GENOMIC DNA]</scope>
    <source>
        <strain evidence="4 5">NPDC048946</strain>
    </source>
</reference>
<evidence type="ECO:0000256" key="1">
    <source>
        <dbReference type="ARBA" id="ARBA00006484"/>
    </source>
</evidence>
<dbReference type="Pfam" id="PF00106">
    <property type="entry name" value="adh_short"/>
    <property type="match status" value="1"/>
</dbReference>
<dbReference type="InterPro" id="IPR057326">
    <property type="entry name" value="KR_dom"/>
</dbReference>
<keyword evidence="2 4" id="KW-0560">Oxidoreductase</keyword>
<sequence>MQITGKVAVVTGAAGGIGAAIAQRLLEHGARGVVVTDIDAERLGETGRQLAADHPGCVEAVAGDAASTDGITRLIETAEREFGAVDLYFANAGVTGGAGLDASEDDWSRSLDVNVMAHVRAAKLLVPGWLERGEGYFFSTASAAGLVTQIGSASYAVSKHGAVAFAEWLAVTYGARGVRVSCLCPQGVRTELLMAGTRSEDAAERVAAQAVLDAGALLEPLDVADQVVEAVADERFLVLPHPQVLEFFRRKGADYERWIAGMQRYQESVARPSR</sequence>
<evidence type="ECO:0000256" key="2">
    <source>
        <dbReference type="ARBA" id="ARBA00023002"/>
    </source>
</evidence>
<dbReference type="EC" id="1.-.-.-" evidence="4"/>
<comment type="similarity">
    <text evidence="1">Belongs to the short-chain dehydrogenases/reductases (SDR) family.</text>
</comment>
<dbReference type="Proteomes" id="UP001551482">
    <property type="component" value="Unassembled WGS sequence"/>
</dbReference>
<dbReference type="Gene3D" id="3.40.50.720">
    <property type="entry name" value="NAD(P)-binding Rossmann-like Domain"/>
    <property type="match status" value="1"/>
</dbReference>
<dbReference type="InterPro" id="IPR020904">
    <property type="entry name" value="Sc_DH/Rdtase_CS"/>
</dbReference>
<dbReference type="PROSITE" id="PS00061">
    <property type="entry name" value="ADH_SHORT"/>
    <property type="match status" value="1"/>
</dbReference>
<dbReference type="PANTHER" id="PTHR43669">
    <property type="entry name" value="5-KETO-D-GLUCONATE 5-REDUCTASE"/>
    <property type="match status" value="1"/>
</dbReference>
<name>A0ABV3DPG2_9ACTN</name>